<dbReference type="OrthoDB" id="3249706at2759"/>
<keyword evidence="2" id="KW-1185">Reference proteome</keyword>
<sequence length="476" mass="53498">MSGTTSESMHGSSVQYWLSALHQQLAPIDGTTPYSPPDDVDRATELLANELGALQILMNQIRRRHNALTITATIPVEILIRISLFCLASDLRKPCLGKLATVMAFTHVCHRWRECALQTRELWVHLHPSFGRKWFVEVVERSHSAPLDLDLIWDKFPGRNGAPILESLEIEHAAEGNGPLCPPVELFTGSTPKLCCLSLTGLDEARIMLPKQIERMENLTCFKLDATDSFQSVDHFRHLLENMPNLQILTLKGIWPSLCRPDTSADPALPLPRILLPFLKDLNIATEANFVTSILAELRMTASSNVHIEYTGHMKANEHEAICSSLQTAIQDWLGVRPSTPPHRLSWLRVAYGHSRYAVWNTMPEMSQECVDGWKEEWKADGSLFPNLKNLWIRRIDLTSPVDLDILAAPASDVTGIWTSPMVLQRLISQQKSLFPLDTLYLMDSTMPSGWFEELSRAVTVQLGGDSQAPACMRWP</sequence>
<gene>
    <name evidence="1" type="ORF">EVG20_g2655</name>
</gene>
<evidence type="ECO:0000313" key="2">
    <source>
        <dbReference type="Proteomes" id="UP000298327"/>
    </source>
</evidence>
<proteinExistence type="predicted"/>
<accession>A0A4Y9Z746</accession>
<dbReference type="Proteomes" id="UP000298327">
    <property type="component" value="Unassembled WGS sequence"/>
</dbReference>
<protein>
    <submittedName>
        <fullName evidence="1">Uncharacterized protein</fullName>
    </submittedName>
</protein>
<comment type="caution">
    <text evidence="1">The sequence shown here is derived from an EMBL/GenBank/DDBJ whole genome shotgun (WGS) entry which is preliminary data.</text>
</comment>
<dbReference type="EMBL" id="SEOQ01000107">
    <property type="protein sequence ID" value="TFY70342.1"/>
    <property type="molecule type" value="Genomic_DNA"/>
</dbReference>
<organism evidence="1 2">
    <name type="scientific">Dentipellis fragilis</name>
    <dbReference type="NCBI Taxonomy" id="205917"/>
    <lineage>
        <taxon>Eukaryota</taxon>
        <taxon>Fungi</taxon>
        <taxon>Dikarya</taxon>
        <taxon>Basidiomycota</taxon>
        <taxon>Agaricomycotina</taxon>
        <taxon>Agaricomycetes</taxon>
        <taxon>Russulales</taxon>
        <taxon>Hericiaceae</taxon>
        <taxon>Dentipellis</taxon>
    </lineage>
</organism>
<dbReference type="AlphaFoldDB" id="A0A4Y9Z746"/>
<name>A0A4Y9Z746_9AGAM</name>
<reference evidence="1 2" key="1">
    <citation type="submission" date="2019-02" db="EMBL/GenBank/DDBJ databases">
        <title>Genome sequencing of the rare red list fungi Dentipellis fragilis.</title>
        <authorList>
            <person name="Buettner E."/>
            <person name="Kellner H."/>
        </authorList>
    </citation>
    <scope>NUCLEOTIDE SEQUENCE [LARGE SCALE GENOMIC DNA]</scope>
    <source>
        <strain evidence="1 2">DSM 105465</strain>
    </source>
</reference>
<evidence type="ECO:0000313" key="1">
    <source>
        <dbReference type="EMBL" id="TFY70342.1"/>
    </source>
</evidence>